<dbReference type="InterPro" id="IPR036390">
    <property type="entry name" value="WH_DNA-bd_sf"/>
</dbReference>
<name>A0A2Y9BBM7_9FIRM</name>
<evidence type="ECO:0000259" key="7">
    <source>
        <dbReference type="PROSITE" id="PS51099"/>
    </source>
</evidence>
<dbReference type="SUPFAM" id="SSF52794">
    <property type="entry name" value="PTS system IIB component-like"/>
    <property type="match status" value="1"/>
</dbReference>
<dbReference type="Gene3D" id="3.40.930.10">
    <property type="entry name" value="Mannitol-specific EII, Chain A"/>
    <property type="match status" value="1"/>
</dbReference>
<dbReference type="InterPro" id="IPR016152">
    <property type="entry name" value="PTrfase/Anion_transptr"/>
</dbReference>
<dbReference type="PANTHER" id="PTHR30185">
    <property type="entry name" value="CRYPTIC BETA-GLUCOSIDE BGL OPERON ANTITERMINATOR"/>
    <property type="match status" value="1"/>
</dbReference>
<dbReference type="RefSeq" id="WP_109730757.1">
    <property type="nucleotide sequence ID" value="NZ_BAAACK010000019.1"/>
</dbReference>
<dbReference type="InterPro" id="IPR013196">
    <property type="entry name" value="HTH_11"/>
</dbReference>
<dbReference type="Gene3D" id="1.10.1790.10">
    <property type="entry name" value="PRD domain"/>
    <property type="match status" value="1"/>
</dbReference>
<dbReference type="Pfam" id="PF00874">
    <property type="entry name" value="PRD"/>
    <property type="match status" value="1"/>
</dbReference>
<keyword evidence="10" id="KW-1185">Reference proteome</keyword>
<dbReference type="InterPro" id="IPR002178">
    <property type="entry name" value="PTS_EIIA_type-2_dom"/>
</dbReference>
<evidence type="ECO:0000313" key="9">
    <source>
        <dbReference type="EMBL" id="PWJ30326.1"/>
    </source>
</evidence>
<feature type="domain" description="PTS EIIB type-2" evidence="7">
    <location>
        <begin position="396"/>
        <end position="483"/>
    </location>
</feature>
<feature type="domain" description="PRD" evidence="8">
    <location>
        <begin position="285"/>
        <end position="392"/>
    </location>
</feature>
<dbReference type="Pfam" id="PF05043">
    <property type="entry name" value="Mga"/>
    <property type="match status" value="1"/>
</dbReference>
<dbReference type="InterPro" id="IPR036634">
    <property type="entry name" value="PRD_sf"/>
</dbReference>
<dbReference type="InterPro" id="IPR011608">
    <property type="entry name" value="PRD"/>
</dbReference>
<sequence length="682" mass="78397">MNTTYLNARCQSMLQLLLDTGSYLSMQQIAADLQVSQRSIYYDLCRINEWLADNGIQELEVVRGKGLLLTDEMREQIEACTETVEQEDSYIYSPTERAQIIICAIIYSAAPVHIDKLTEYCRVSRNTIFNDLQVVINQLQKDDLTLEYRSKKGYIITGDAIKIRTVFLLNFQGLENLFASRGLSFIDQGKIDEAEETLKKVEQELGVEYIPESRKALAVLIPMMERGDGGIYFADLKKEEMKKHREYDLVEKYFPNLCEKEKTYLCLHLLGGRVAMVSENIFESTSNERAYEIAKALVSEFEKVACVTFERREELERQLFIHINASLYRYQYGIQSLDSLNVDIIREYPDLFEITKIVSRYLEKQIGVSVPDTEVAYLALHFGAYLPISNNKSERLRVLIVCANGISTGNMLKRELTKMFPEVEVVGVESTSTVRNAQARCEIIVSTVKIKSVIPVIQVHPILTGRDKALLARHFKMMNNGSYVNANELFSVVKPYIIEEKQEQAKKKIEEYLYQSRNNAYADLQQHQKDLLSILDEPRIEVHEDEYKWTLALRTAGEYLMEAGSIQAPYIDSIISQLQYYGPYMFIAPRVILAHSKPEIGVNKLDCSIHLFKKPVAFSEKDHANVVIVLAAEDQESHMKVLRDIMTLFEKDEAVDELTGMDTPQEILAYFERRLAETYEKE</sequence>
<evidence type="ECO:0000256" key="1">
    <source>
        <dbReference type="ARBA" id="ARBA00022679"/>
    </source>
</evidence>
<dbReference type="PROSITE" id="PS51372">
    <property type="entry name" value="PRD_2"/>
    <property type="match status" value="1"/>
</dbReference>
<dbReference type="Pfam" id="PF08279">
    <property type="entry name" value="HTH_11"/>
    <property type="match status" value="1"/>
</dbReference>
<proteinExistence type="predicted"/>
<evidence type="ECO:0000256" key="5">
    <source>
        <dbReference type="ARBA" id="ARBA00023163"/>
    </source>
</evidence>
<dbReference type="SUPFAM" id="SSF46785">
    <property type="entry name" value="Winged helix' DNA-binding domain"/>
    <property type="match status" value="1"/>
</dbReference>
<evidence type="ECO:0000259" key="6">
    <source>
        <dbReference type="PROSITE" id="PS51094"/>
    </source>
</evidence>
<keyword evidence="5" id="KW-0804">Transcription</keyword>
<organism evidence="9 10">
    <name type="scientific">Faecalicatena orotica</name>
    <dbReference type="NCBI Taxonomy" id="1544"/>
    <lineage>
        <taxon>Bacteria</taxon>
        <taxon>Bacillati</taxon>
        <taxon>Bacillota</taxon>
        <taxon>Clostridia</taxon>
        <taxon>Lachnospirales</taxon>
        <taxon>Lachnospiraceae</taxon>
        <taxon>Faecalicatena</taxon>
    </lineage>
</organism>
<dbReference type="PANTHER" id="PTHR30185:SF18">
    <property type="entry name" value="TRANSCRIPTIONAL REGULATOR MTLR"/>
    <property type="match status" value="1"/>
</dbReference>
<dbReference type="CDD" id="cd05568">
    <property type="entry name" value="PTS_IIB_bgl_like"/>
    <property type="match status" value="1"/>
</dbReference>
<dbReference type="EMBL" id="QGDL01000004">
    <property type="protein sequence ID" value="PWJ30326.1"/>
    <property type="molecule type" value="Genomic_DNA"/>
</dbReference>
<evidence type="ECO:0000256" key="3">
    <source>
        <dbReference type="ARBA" id="ARBA00023015"/>
    </source>
</evidence>
<keyword evidence="2" id="KW-0677">Repeat</keyword>
<dbReference type="SUPFAM" id="SSF55804">
    <property type="entry name" value="Phoshotransferase/anion transport protein"/>
    <property type="match status" value="1"/>
</dbReference>
<dbReference type="GO" id="GO:0009401">
    <property type="term" value="P:phosphoenolpyruvate-dependent sugar phosphotransferase system"/>
    <property type="evidence" value="ECO:0007669"/>
    <property type="project" value="InterPro"/>
</dbReference>
<dbReference type="Proteomes" id="UP000245845">
    <property type="component" value="Unassembled WGS sequence"/>
</dbReference>
<dbReference type="PROSITE" id="PS51094">
    <property type="entry name" value="PTS_EIIA_TYPE_2"/>
    <property type="match status" value="1"/>
</dbReference>
<gene>
    <name evidence="9" type="ORF">A8806_104196</name>
</gene>
<comment type="caution">
    <text evidence="9">The sequence shown here is derived from an EMBL/GenBank/DDBJ whole genome shotgun (WGS) entry which is preliminary data.</text>
</comment>
<evidence type="ECO:0000313" key="10">
    <source>
        <dbReference type="Proteomes" id="UP000245845"/>
    </source>
</evidence>
<dbReference type="Pfam" id="PF00359">
    <property type="entry name" value="PTS_EIIA_2"/>
    <property type="match status" value="1"/>
</dbReference>
<keyword evidence="3" id="KW-0805">Transcription regulation</keyword>
<feature type="domain" description="PTS EIIA type-2" evidence="6">
    <location>
        <begin position="533"/>
        <end position="674"/>
    </location>
</feature>
<dbReference type="Gene3D" id="3.40.50.2300">
    <property type="match status" value="1"/>
</dbReference>
<keyword evidence="4" id="KW-0010">Activator</keyword>
<protein>
    <submittedName>
        <fullName evidence="9">Transcriptional antiterminator</fullName>
    </submittedName>
</protein>
<dbReference type="Gene3D" id="1.10.10.10">
    <property type="entry name" value="Winged helix-like DNA-binding domain superfamily/Winged helix DNA-binding domain"/>
    <property type="match status" value="2"/>
</dbReference>
<accession>A0A2Y9BBM7</accession>
<dbReference type="SUPFAM" id="SSF63520">
    <property type="entry name" value="PTS-regulatory domain, PRD"/>
    <property type="match status" value="1"/>
</dbReference>
<dbReference type="PROSITE" id="PS51099">
    <property type="entry name" value="PTS_EIIB_TYPE_2"/>
    <property type="match status" value="1"/>
</dbReference>
<dbReference type="InterPro" id="IPR013011">
    <property type="entry name" value="PTS_EIIB_2"/>
</dbReference>
<reference evidence="9 10" key="1">
    <citation type="submission" date="2018-05" db="EMBL/GenBank/DDBJ databases">
        <title>The Hungate 1000. A catalogue of reference genomes from the rumen microbiome.</title>
        <authorList>
            <person name="Kelly W."/>
        </authorList>
    </citation>
    <scope>NUCLEOTIDE SEQUENCE [LARGE SCALE GENOMIC DNA]</scope>
    <source>
        <strain evidence="9 10">NLAE-zl-C242</strain>
    </source>
</reference>
<dbReference type="InterPro" id="IPR050661">
    <property type="entry name" value="BglG_antiterminators"/>
</dbReference>
<dbReference type="InterPro" id="IPR007737">
    <property type="entry name" value="Mga_HTH"/>
</dbReference>
<dbReference type="GO" id="GO:0006355">
    <property type="term" value="P:regulation of DNA-templated transcription"/>
    <property type="evidence" value="ECO:0007669"/>
    <property type="project" value="InterPro"/>
</dbReference>
<evidence type="ECO:0000259" key="8">
    <source>
        <dbReference type="PROSITE" id="PS51372"/>
    </source>
</evidence>
<dbReference type="InterPro" id="IPR036095">
    <property type="entry name" value="PTS_EIIB-like_sf"/>
</dbReference>
<dbReference type="GO" id="GO:0008982">
    <property type="term" value="F:protein-N(PI)-phosphohistidine-sugar phosphotransferase activity"/>
    <property type="evidence" value="ECO:0007669"/>
    <property type="project" value="InterPro"/>
</dbReference>
<dbReference type="AlphaFoldDB" id="A0A2Y9BBM7"/>
<keyword evidence="1" id="KW-0808">Transferase</keyword>
<evidence type="ECO:0000256" key="2">
    <source>
        <dbReference type="ARBA" id="ARBA00022737"/>
    </source>
</evidence>
<dbReference type="InterPro" id="IPR036388">
    <property type="entry name" value="WH-like_DNA-bd_sf"/>
</dbReference>
<evidence type="ECO:0000256" key="4">
    <source>
        <dbReference type="ARBA" id="ARBA00023159"/>
    </source>
</evidence>
<dbReference type="OrthoDB" id="3175596at2"/>